<dbReference type="Proteomes" id="UP001165090">
    <property type="component" value="Unassembled WGS sequence"/>
</dbReference>
<comment type="caution">
    <text evidence="2">The sequence shown here is derived from an EMBL/GenBank/DDBJ whole genome shotgun (WGS) entry which is preliminary data.</text>
</comment>
<evidence type="ECO:0000313" key="3">
    <source>
        <dbReference type="Proteomes" id="UP001165090"/>
    </source>
</evidence>
<evidence type="ECO:0008006" key="4">
    <source>
        <dbReference type="Google" id="ProtNLM"/>
    </source>
</evidence>
<gene>
    <name evidence="2" type="ORF">VaNZ11_012513</name>
</gene>
<organism evidence="2 3">
    <name type="scientific">Volvox africanus</name>
    <dbReference type="NCBI Taxonomy" id="51714"/>
    <lineage>
        <taxon>Eukaryota</taxon>
        <taxon>Viridiplantae</taxon>
        <taxon>Chlorophyta</taxon>
        <taxon>core chlorophytes</taxon>
        <taxon>Chlorophyceae</taxon>
        <taxon>CS clade</taxon>
        <taxon>Chlamydomonadales</taxon>
        <taxon>Volvocaceae</taxon>
        <taxon>Volvox</taxon>
    </lineage>
</organism>
<proteinExistence type="predicted"/>
<sequence>PCAGGREAVPFTAVTTSDNGAEAVGSGDEAISWWPSAQLLLAEVQMASGAAPEQVVLSLLRAQNALTGEASPPTPPSLGLAATSPGSWVDVAATEGQEAPQMLLRRVLEAEARTALEVAMRRLPEDSWEAVRDGGEMGLMQLLARRAVERMPEFLRPRPRWYYYNAWMRQRLDAVCPGLPEPVTTKLLADTDANDLDLMLQHPLAIMAQAAEYTQVLHIYGEKALLSYKAEPLAWEEMQAMAGWGLVGLPIGYDAANNAPRNYSPEPPELGNDGGFRSGGYLPSGTSEATIRRPPDVPTASITSLAIYAKVDGETEAAEGEEGEQDPVLHHNPLLGPEAELTARHCLRLALETLQKQAAEGLQRRLGRAETFSKAELRGPPVFREAHSDDGGGSCAGGHS</sequence>
<feature type="non-terminal residue" evidence="2">
    <location>
        <position position="400"/>
    </location>
</feature>
<evidence type="ECO:0000256" key="1">
    <source>
        <dbReference type="SAM" id="MobiDB-lite"/>
    </source>
</evidence>
<feature type="non-terminal residue" evidence="2">
    <location>
        <position position="1"/>
    </location>
</feature>
<dbReference type="EMBL" id="BSDZ01000079">
    <property type="protein sequence ID" value="GLI68173.1"/>
    <property type="molecule type" value="Genomic_DNA"/>
</dbReference>
<feature type="region of interest" description="Disordered" evidence="1">
    <location>
        <begin position="260"/>
        <end position="297"/>
    </location>
</feature>
<name>A0ABQ5SFA7_9CHLO</name>
<accession>A0ABQ5SFA7</accession>
<keyword evidence="3" id="KW-1185">Reference proteome</keyword>
<protein>
    <recommendedName>
        <fullName evidence="4">Rubisco LSMT substrate-binding domain-containing protein</fullName>
    </recommendedName>
</protein>
<evidence type="ECO:0000313" key="2">
    <source>
        <dbReference type="EMBL" id="GLI68173.1"/>
    </source>
</evidence>
<reference evidence="2 3" key="1">
    <citation type="journal article" date="2023" name="IScience">
        <title>Expanded male sex-determining region conserved during the evolution of homothallism in the green alga Volvox.</title>
        <authorList>
            <person name="Yamamoto K."/>
            <person name="Matsuzaki R."/>
            <person name="Mahakham W."/>
            <person name="Heman W."/>
            <person name="Sekimoto H."/>
            <person name="Kawachi M."/>
            <person name="Minakuchi Y."/>
            <person name="Toyoda A."/>
            <person name="Nozaki H."/>
        </authorList>
    </citation>
    <scope>NUCLEOTIDE SEQUENCE [LARGE SCALE GENOMIC DNA]</scope>
    <source>
        <strain evidence="2 3">NIES-4468</strain>
    </source>
</reference>